<dbReference type="InterPro" id="IPR001501">
    <property type="entry name" value="Ni-dep_hyd_lsu"/>
</dbReference>
<feature type="binding site" evidence="6">
    <location>
        <position position="72"/>
    </location>
    <ligand>
        <name>Ni(2+)</name>
        <dbReference type="ChEBI" id="CHEBI:49786"/>
    </ligand>
</feature>
<keyword evidence="3 6" id="KW-0533">Nickel</keyword>
<keyword evidence="5" id="KW-0560">Oxidoreductase</keyword>
<dbReference type="Pfam" id="PF00374">
    <property type="entry name" value="NiFeSe_Hases"/>
    <property type="match status" value="2"/>
</dbReference>
<organism evidence="7 8">
    <name type="scientific">Persephonella hydrogeniphila</name>
    <dbReference type="NCBI Taxonomy" id="198703"/>
    <lineage>
        <taxon>Bacteria</taxon>
        <taxon>Pseudomonadati</taxon>
        <taxon>Aquificota</taxon>
        <taxon>Aquificia</taxon>
        <taxon>Aquificales</taxon>
        <taxon>Hydrogenothermaceae</taxon>
        <taxon>Persephonella</taxon>
    </lineage>
</organism>
<evidence type="ECO:0000256" key="4">
    <source>
        <dbReference type="ARBA" id="ARBA00022723"/>
    </source>
</evidence>
<dbReference type="AlphaFoldDB" id="A0A285NBS9"/>
<evidence type="ECO:0000256" key="5">
    <source>
        <dbReference type="ARBA" id="ARBA00023002"/>
    </source>
</evidence>
<dbReference type="SUPFAM" id="SSF56762">
    <property type="entry name" value="HydB/Nqo4-like"/>
    <property type="match status" value="1"/>
</dbReference>
<keyword evidence="8" id="KW-1185">Reference proteome</keyword>
<feature type="binding site" evidence="6">
    <location>
        <position position="69"/>
    </location>
    <ligand>
        <name>Ni(2+)</name>
        <dbReference type="ChEBI" id="CHEBI:49786"/>
    </ligand>
</feature>
<comment type="cofactor">
    <cofactor evidence="1 6">
        <name>Ni(2+)</name>
        <dbReference type="ChEBI" id="CHEBI:49786"/>
    </cofactor>
</comment>
<feature type="binding site" evidence="6">
    <location>
        <position position="426"/>
    </location>
    <ligand>
        <name>Mg(2+)</name>
        <dbReference type="ChEBI" id="CHEBI:18420"/>
    </ligand>
</feature>
<reference evidence="8" key="1">
    <citation type="submission" date="2017-09" db="EMBL/GenBank/DDBJ databases">
        <authorList>
            <person name="Varghese N."/>
            <person name="Submissions S."/>
        </authorList>
    </citation>
    <scope>NUCLEOTIDE SEQUENCE [LARGE SCALE GENOMIC DNA]</scope>
    <source>
        <strain evidence="8">DSM 15103</strain>
    </source>
</reference>
<keyword evidence="6" id="KW-0460">Magnesium</keyword>
<evidence type="ECO:0000256" key="3">
    <source>
        <dbReference type="ARBA" id="ARBA00022596"/>
    </source>
</evidence>
<feature type="binding site" evidence="6">
    <location>
        <position position="50"/>
    </location>
    <ligand>
        <name>Mg(2+)</name>
        <dbReference type="ChEBI" id="CHEBI:18420"/>
    </ligand>
</feature>
<dbReference type="RefSeq" id="WP_245844777.1">
    <property type="nucleotide sequence ID" value="NZ_OBEI01000002.1"/>
</dbReference>
<dbReference type="Proteomes" id="UP000219036">
    <property type="component" value="Unassembled WGS sequence"/>
</dbReference>
<gene>
    <name evidence="7" type="ORF">SAMN06265182_0851</name>
</gene>
<comment type="cofactor">
    <cofactor evidence="6">
        <name>Fe cation</name>
        <dbReference type="ChEBI" id="CHEBI:24875"/>
    </cofactor>
</comment>
<feature type="binding site" evidence="6">
    <location>
        <position position="423"/>
    </location>
    <ligand>
        <name>Fe cation</name>
        <dbReference type="ChEBI" id="CHEBI:24875"/>
    </ligand>
</feature>
<evidence type="ECO:0000256" key="2">
    <source>
        <dbReference type="ARBA" id="ARBA00009292"/>
    </source>
</evidence>
<evidence type="ECO:0000313" key="7">
    <source>
        <dbReference type="EMBL" id="SNZ06942.1"/>
    </source>
</evidence>
<dbReference type="InterPro" id="IPR029014">
    <property type="entry name" value="NiFe-Hase_large"/>
</dbReference>
<protein>
    <submittedName>
        <fullName evidence="7">Coenzyme F420-reducing hydrogenase, alpha subunit</fullName>
    </submittedName>
</protein>
<dbReference type="PROSITE" id="PS00508">
    <property type="entry name" value="NI_HGENASE_L_2"/>
    <property type="match status" value="1"/>
</dbReference>
<evidence type="ECO:0000256" key="1">
    <source>
        <dbReference type="ARBA" id="ARBA00001967"/>
    </source>
</evidence>
<comment type="similarity">
    <text evidence="2">Belongs to the [NiFe]/[NiFeSe] hydrogenase large subunit family.</text>
</comment>
<keyword evidence="4 6" id="KW-0479">Metal-binding</keyword>
<dbReference type="Gene3D" id="1.10.645.10">
    <property type="entry name" value="Cytochrome-c3 Hydrogenase, chain B"/>
    <property type="match status" value="1"/>
</dbReference>
<dbReference type="EMBL" id="OBEI01000002">
    <property type="protein sequence ID" value="SNZ06942.1"/>
    <property type="molecule type" value="Genomic_DNA"/>
</dbReference>
<dbReference type="InterPro" id="IPR018194">
    <property type="entry name" value="Ni-dep_hyd_lsu_Ni_BS"/>
</dbReference>
<proteinExistence type="inferred from homology"/>
<dbReference type="PANTHER" id="PTHR43600">
    <property type="entry name" value="COENZYME F420 HYDROGENASE, SUBUNIT ALPHA"/>
    <property type="match status" value="1"/>
</dbReference>
<feature type="binding site" evidence="6">
    <location>
        <position position="376"/>
    </location>
    <ligand>
        <name>Mg(2+)</name>
        <dbReference type="ChEBI" id="CHEBI:18420"/>
    </ligand>
</feature>
<dbReference type="PANTHER" id="PTHR43600:SF2">
    <property type="entry name" value="F420-NON-REDUCING HYDROGENASE VHU SUBUNIT A"/>
    <property type="match status" value="1"/>
</dbReference>
<feature type="binding site" evidence="6">
    <location>
        <position position="72"/>
    </location>
    <ligand>
        <name>Fe cation</name>
        <dbReference type="ChEBI" id="CHEBI:24875"/>
    </ligand>
</feature>
<dbReference type="GO" id="GO:0008901">
    <property type="term" value="F:ferredoxin hydrogenase activity"/>
    <property type="evidence" value="ECO:0007669"/>
    <property type="project" value="InterPro"/>
</dbReference>
<evidence type="ECO:0000313" key="8">
    <source>
        <dbReference type="Proteomes" id="UP000219036"/>
    </source>
</evidence>
<feature type="binding site" evidence="6">
    <location>
        <position position="420"/>
    </location>
    <ligand>
        <name>Ni(2+)</name>
        <dbReference type="ChEBI" id="CHEBI:49786"/>
    </ligand>
</feature>
<name>A0A285NBS9_9AQUI</name>
<accession>A0A285NBS9</accession>
<dbReference type="GO" id="GO:0016151">
    <property type="term" value="F:nickel cation binding"/>
    <property type="evidence" value="ECO:0007669"/>
    <property type="project" value="InterPro"/>
</dbReference>
<evidence type="ECO:0000256" key="6">
    <source>
        <dbReference type="PIRSR" id="PIRSR601501-1"/>
    </source>
</evidence>
<sequence length="440" mass="50165">MRITTFTGKDMKKIDILTRVEGEGRIWIETEKGKVKDVVLNIFEPPRFIEGILKGKSYDVIPHITARICGICPVAYQMSGIQAVEDAFGVSVLPEVEALRKIFYYGEWIQSHGIHVFFLHLPDFYGKSSIFEIAKEDRDTFLNALRIKNIGSKIIEIIGGRVSHPVSVVASGFTKYPEKKELENILPDIEKALEYSIYFVKKFSRFSFPEDDIGDIHFVSLYKEDEYAILNGDIISNKGLKITKDEFKEWFKEFQVPYSTAKKSRIKGEEIYIVGAIARFNNNFEKLSENALKAAKDINLIPPVKNSFKTILIRLIEIIHSLEKAKEEIENYIKPSGNISVKPKKSKGTGVSEAPRGILWHEYSFDENGLIQTADIVPPTSQNQDIMEITVKQNLEKSGIPDIEKMIEEAEKVVRNFDPCISCATHFLKVDRNLKNCKIF</sequence>
<keyword evidence="6" id="KW-0408">Iron</keyword>